<evidence type="ECO:0000259" key="2">
    <source>
        <dbReference type="Pfam" id="PF09850"/>
    </source>
</evidence>
<dbReference type="AlphaFoldDB" id="A0A1W1BCP2"/>
<feature type="transmembrane region" description="Helical" evidence="1">
    <location>
        <begin position="230"/>
        <end position="250"/>
    </location>
</feature>
<dbReference type="PANTHER" id="PTHR38033">
    <property type="entry name" value="MEMBRANE PROTEIN-RELATED"/>
    <property type="match status" value="1"/>
</dbReference>
<sequence>MKSDKNRTVLIFPKDSGSKTRLINTEESSDIDLPSENLNYYDNLNEENPFLASAKGLFRETYSIINLRESKDIDSISRDMHKEMDRFAENLNKYGGDSHYLEIARYMMCTFCDELIANSSWASNRHWAEVSLLNYYHKESYGGDKFFQILDKSMTKPSKYINLLELAFVCLSFGFGGRYKQQNRLQELNTLKENLYRQIKNISSQKEKFYLDHPHATRHHKLYSKLSDKVILATVVVFMLLIYTAFSYLVSSNETPLIEALNKEHKIIESKEIL</sequence>
<accession>A0A1W1BCP2</accession>
<organism evidence="3">
    <name type="scientific">hydrothermal vent metagenome</name>
    <dbReference type="NCBI Taxonomy" id="652676"/>
    <lineage>
        <taxon>unclassified sequences</taxon>
        <taxon>metagenomes</taxon>
        <taxon>ecological metagenomes</taxon>
    </lineage>
</organism>
<dbReference type="InterPro" id="IPR017732">
    <property type="entry name" value="T4/T6SS_DotU"/>
</dbReference>
<dbReference type="EMBL" id="FPHE01000018">
    <property type="protein sequence ID" value="SFV51316.1"/>
    <property type="molecule type" value="Genomic_DNA"/>
</dbReference>
<evidence type="ECO:0000313" key="3">
    <source>
        <dbReference type="EMBL" id="SFV51316.1"/>
    </source>
</evidence>
<gene>
    <name evidence="3" type="ORF">MNB_SV-12-997</name>
</gene>
<protein>
    <submittedName>
        <fullName evidence="3">Outer membrane protein ImpK/VasF, OmpA/MotB domain</fullName>
    </submittedName>
</protein>
<dbReference type="NCBIfam" id="TIGR03349">
    <property type="entry name" value="IV_VI_DotU"/>
    <property type="match status" value="1"/>
</dbReference>
<dbReference type="InterPro" id="IPR038522">
    <property type="entry name" value="T4/T6SS_DotU_sf"/>
</dbReference>
<feature type="transmembrane region" description="Helical" evidence="1">
    <location>
        <begin position="160"/>
        <end position="179"/>
    </location>
</feature>
<keyword evidence="1" id="KW-0812">Transmembrane</keyword>
<feature type="domain" description="Type IV / VI secretion system DotU" evidence="2">
    <location>
        <begin position="49"/>
        <end position="248"/>
    </location>
</feature>
<name>A0A1W1BCP2_9ZZZZ</name>
<dbReference type="PANTHER" id="PTHR38033:SF1">
    <property type="entry name" value="DOTU FAMILY TYPE IV_VI SECRETION SYSTEM PROTEIN"/>
    <property type="match status" value="1"/>
</dbReference>
<evidence type="ECO:0000256" key="1">
    <source>
        <dbReference type="SAM" id="Phobius"/>
    </source>
</evidence>
<dbReference type="Gene3D" id="1.25.40.590">
    <property type="entry name" value="Type IV / VI secretion system, DotU"/>
    <property type="match status" value="1"/>
</dbReference>
<reference evidence="3" key="1">
    <citation type="submission" date="2016-10" db="EMBL/GenBank/DDBJ databases">
        <authorList>
            <person name="de Groot N.N."/>
        </authorList>
    </citation>
    <scope>NUCLEOTIDE SEQUENCE</scope>
</reference>
<proteinExistence type="predicted"/>
<keyword evidence="1" id="KW-0472">Membrane</keyword>
<keyword evidence="1" id="KW-1133">Transmembrane helix</keyword>
<dbReference type="NCBIfam" id="NF038228">
    <property type="entry name" value="IcmH_DotU_IVB"/>
    <property type="match status" value="1"/>
</dbReference>
<dbReference type="Pfam" id="PF09850">
    <property type="entry name" value="DotU"/>
    <property type="match status" value="1"/>
</dbReference>